<dbReference type="AlphaFoldDB" id="A0A2J6SEX0"/>
<dbReference type="PANTHER" id="PTHR47791:SF2">
    <property type="entry name" value="ENDO MANNANASE, GH76 FAMILY (EUROFUNG)"/>
    <property type="match status" value="1"/>
</dbReference>
<dbReference type="GO" id="GO:0016787">
    <property type="term" value="F:hydrolase activity"/>
    <property type="evidence" value="ECO:0007669"/>
    <property type="project" value="UniProtKB-KW"/>
</dbReference>
<evidence type="ECO:0000256" key="1">
    <source>
        <dbReference type="SAM" id="MobiDB-lite"/>
    </source>
</evidence>
<evidence type="ECO:0000313" key="3">
    <source>
        <dbReference type="Proteomes" id="UP000235371"/>
    </source>
</evidence>
<dbReference type="InParanoid" id="A0A2J6SEX0"/>
<dbReference type="SUPFAM" id="SSF48208">
    <property type="entry name" value="Six-hairpin glycosidases"/>
    <property type="match status" value="1"/>
</dbReference>
<reference evidence="2 3" key="1">
    <citation type="submission" date="2016-04" db="EMBL/GenBank/DDBJ databases">
        <title>A degradative enzymes factory behind the ericoid mycorrhizal symbiosis.</title>
        <authorList>
            <consortium name="DOE Joint Genome Institute"/>
            <person name="Martino E."/>
            <person name="Morin E."/>
            <person name="Grelet G."/>
            <person name="Kuo A."/>
            <person name="Kohler A."/>
            <person name="Daghino S."/>
            <person name="Barry K."/>
            <person name="Choi C."/>
            <person name="Cichocki N."/>
            <person name="Clum A."/>
            <person name="Copeland A."/>
            <person name="Hainaut M."/>
            <person name="Haridas S."/>
            <person name="Labutti K."/>
            <person name="Lindquist E."/>
            <person name="Lipzen A."/>
            <person name="Khouja H.-R."/>
            <person name="Murat C."/>
            <person name="Ohm R."/>
            <person name="Olson A."/>
            <person name="Spatafora J."/>
            <person name="Veneault-Fourrey C."/>
            <person name="Henrissat B."/>
            <person name="Grigoriev I."/>
            <person name="Martin F."/>
            <person name="Perotto S."/>
        </authorList>
    </citation>
    <scope>NUCLEOTIDE SEQUENCE [LARGE SCALE GENOMIC DNA]</scope>
    <source>
        <strain evidence="2 3">E</strain>
    </source>
</reference>
<dbReference type="Proteomes" id="UP000235371">
    <property type="component" value="Unassembled WGS sequence"/>
</dbReference>
<dbReference type="Pfam" id="PF03663">
    <property type="entry name" value="Glyco_hydro_76"/>
    <property type="match status" value="1"/>
</dbReference>
<keyword evidence="3" id="KW-1185">Reference proteome</keyword>
<organism evidence="2 3">
    <name type="scientific">Hyaloscypha bicolor E</name>
    <dbReference type="NCBI Taxonomy" id="1095630"/>
    <lineage>
        <taxon>Eukaryota</taxon>
        <taxon>Fungi</taxon>
        <taxon>Dikarya</taxon>
        <taxon>Ascomycota</taxon>
        <taxon>Pezizomycotina</taxon>
        <taxon>Leotiomycetes</taxon>
        <taxon>Helotiales</taxon>
        <taxon>Hyaloscyphaceae</taxon>
        <taxon>Hyaloscypha</taxon>
        <taxon>Hyaloscypha bicolor</taxon>
    </lineage>
</organism>
<dbReference type="GeneID" id="36593600"/>
<evidence type="ECO:0000313" key="2">
    <source>
        <dbReference type="EMBL" id="PMD49312.1"/>
    </source>
</evidence>
<name>A0A2J6SEX0_9HELO</name>
<protein>
    <submittedName>
        <fullName evidence="2">Glycoside hydrolase family 76 protein</fullName>
    </submittedName>
</protein>
<dbReference type="InterPro" id="IPR053169">
    <property type="entry name" value="MUG_Protein"/>
</dbReference>
<dbReference type="InterPro" id="IPR008928">
    <property type="entry name" value="6-hairpin_glycosidase_sf"/>
</dbReference>
<dbReference type="GO" id="GO:0005975">
    <property type="term" value="P:carbohydrate metabolic process"/>
    <property type="evidence" value="ECO:0007669"/>
    <property type="project" value="InterPro"/>
</dbReference>
<keyword evidence="2" id="KW-0378">Hydrolase</keyword>
<feature type="region of interest" description="Disordered" evidence="1">
    <location>
        <begin position="421"/>
        <end position="445"/>
    </location>
</feature>
<dbReference type="PANTHER" id="PTHR47791">
    <property type="entry name" value="MEIOTICALLY UP-REGULATED GENE 191 PROTEIN"/>
    <property type="match status" value="1"/>
</dbReference>
<accession>A0A2J6SEX0</accession>
<dbReference type="Gene3D" id="1.50.10.20">
    <property type="match status" value="1"/>
</dbReference>
<proteinExistence type="predicted"/>
<dbReference type="InterPro" id="IPR005198">
    <property type="entry name" value="Glyco_hydro_76"/>
</dbReference>
<gene>
    <name evidence="2" type="ORF">K444DRAFT_648966</name>
</gene>
<sequence length="462" mass="50175">MVNALEIMQSEFWGGSNWPLGIDWTEAVFNQIEWAALDSIARYGGANTTAIVNQYYSQLLNFYNGENTAAVMNEKYDDMQWVVLGWLEAIKFLNVYENTTPNQKYIAEFAHRARQFWDVASQGWNTTLCGGGMVWTYSLFPYKNAITNELYVSSSIGMYLYSPPDNSSSPAVPAHDPKYLNAAIDAYKWLSTIGFTNSQGLYVDGFHIAGYQNASDPGTGNCDQRDESVYTYNQGVVLSGLRGLWDATGQEFYLDDGHTLVRNVIAATGWVSGTQRNPAWSGLGINGTLQELCDATNSCSQDGQTFKGIFFSHFTAFCKPLVVGQKEGVIFKGTQALADAHQAKCISYKDWVQHNAEAAYGTRNAAGVYGGNWDIPAADASCASSPKQPAGSSDYRNKGIPGNWSFPDLAPAAVSDIGLIGTEATCPPNTTDPNSLGRGRTPETQSGGLALMMALVQAESSG</sequence>
<dbReference type="EMBL" id="KZ613921">
    <property type="protein sequence ID" value="PMD49312.1"/>
    <property type="molecule type" value="Genomic_DNA"/>
</dbReference>
<dbReference type="RefSeq" id="XP_024726216.1">
    <property type="nucleotide sequence ID" value="XM_024885523.1"/>
</dbReference>
<dbReference type="OrthoDB" id="4104179at2759"/>